<dbReference type="Proteomes" id="UP000886042">
    <property type="component" value="Unassembled WGS sequence"/>
</dbReference>
<comment type="caution">
    <text evidence="1">The sequence shown here is derived from an EMBL/GenBank/DDBJ whole genome shotgun (WGS) entry which is preliminary data.</text>
</comment>
<sequence length="26" mass="3162">MGYFEGRLHYYPVRVFYEDTDFTGVV</sequence>
<dbReference type="EMBL" id="DRMN01000118">
    <property type="protein sequence ID" value="HFB54621.1"/>
    <property type="molecule type" value="Genomic_DNA"/>
</dbReference>
<name>A0A7C3C8I2_9PROT</name>
<evidence type="ECO:0000313" key="1">
    <source>
        <dbReference type="EMBL" id="HFB54621.1"/>
    </source>
</evidence>
<dbReference type="AlphaFoldDB" id="A0A7C3C8I2"/>
<organism evidence="1">
    <name type="scientific">Hellea balneolensis</name>
    <dbReference type="NCBI Taxonomy" id="287478"/>
    <lineage>
        <taxon>Bacteria</taxon>
        <taxon>Pseudomonadati</taxon>
        <taxon>Pseudomonadota</taxon>
        <taxon>Alphaproteobacteria</taxon>
        <taxon>Maricaulales</taxon>
        <taxon>Robiginitomaculaceae</taxon>
        <taxon>Hellea</taxon>
    </lineage>
</organism>
<accession>A0A7C3C8I2</accession>
<feature type="non-terminal residue" evidence="1">
    <location>
        <position position="26"/>
    </location>
</feature>
<reference evidence="1" key="1">
    <citation type="journal article" date="2020" name="mSystems">
        <title>Genome- and Community-Level Interaction Insights into Carbon Utilization and Element Cycling Functions of Hydrothermarchaeota in Hydrothermal Sediment.</title>
        <authorList>
            <person name="Zhou Z."/>
            <person name="Liu Y."/>
            <person name="Xu W."/>
            <person name="Pan J."/>
            <person name="Luo Z.H."/>
            <person name="Li M."/>
        </authorList>
    </citation>
    <scope>NUCLEOTIDE SEQUENCE [LARGE SCALE GENOMIC DNA]</scope>
    <source>
        <strain evidence="1">HyVt-489</strain>
    </source>
</reference>
<protein>
    <submittedName>
        <fullName evidence="1">Acyl-CoA thioesterase</fullName>
    </submittedName>
</protein>
<proteinExistence type="predicted"/>
<gene>
    <name evidence="1" type="ORF">ENJ46_01750</name>
</gene>